<evidence type="ECO:0000256" key="2">
    <source>
        <dbReference type="ARBA" id="ARBA00009077"/>
    </source>
</evidence>
<organism evidence="10 11">
    <name type="scientific">Dermacoccus nishinomiyaensis</name>
    <dbReference type="NCBI Taxonomy" id="1274"/>
    <lineage>
        <taxon>Bacteria</taxon>
        <taxon>Bacillati</taxon>
        <taxon>Actinomycetota</taxon>
        <taxon>Actinomycetes</taxon>
        <taxon>Micrococcales</taxon>
        <taxon>Dermacoccaceae</taxon>
        <taxon>Dermacoccus</taxon>
    </lineage>
</organism>
<dbReference type="GO" id="GO:0004123">
    <property type="term" value="F:cystathionine gamma-lyase activity"/>
    <property type="evidence" value="ECO:0007669"/>
    <property type="project" value="TreeGrafter"/>
</dbReference>
<comment type="catalytic activity">
    <reaction evidence="7">
        <text>L-methionine + H2O = methanethiol + 2-oxobutanoate + NH4(+)</text>
        <dbReference type="Rhea" id="RHEA:23800"/>
        <dbReference type="ChEBI" id="CHEBI:15377"/>
        <dbReference type="ChEBI" id="CHEBI:16007"/>
        <dbReference type="ChEBI" id="CHEBI:16763"/>
        <dbReference type="ChEBI" id="CHEBI:28938"/>
        <dbReference type="ChEBI" id="CHEBI:57844"/>
        <dbReference type="EC" id="4.4.1.11"/>
    </reaction>
    <physiologicalReaction direction="left-to-right" evidence="7">
        <dbReference type="Rhea" id="RHEA:23801"/>
    </physiologicalReaction>
</comment>
<feature type="modified residue" description="N6-(pyridoxal phosphate)lysine" evidence="8">
    <location>
        <position position="203"/>
    </location>
</feature>
<dbReference type="Pfam" id="PF01053">
    <property type="entry name" value="Cys_Met_Meta_PP"/>
    <property type="match status" value="1"/>
</dbReference>
<dbReference type="GO" id="GO:0030170">
    <property type="term" value="F:pyridoxal phosphate binding"/>
    <property type="evidence" value="ECO:0007669"/>
    <property type="project" value="InterPro"/>
</dbReference>
<dbReference type="InterPro" id="IPR000277">
    <property type="entry name" value="Cys/Met-Metab_PyrdxlP-dep_enz"/>
</dbReference>
<dbReference type="InterPro" id="IPR015424">
    <property type="entry name" value="PyrdxlP-dep_Trfase"/>
</dbReference>
<dbReference type="PANTHER" id="PTHR11808">
    <property type="entry name" value="TRANS-SULFURATION ENZYME FAMILY MEMBER"/>
    <property type="match status" value="1"/>
</dbReference>
<dbReference type="GO" id="GO:0047982">
    <property type="term" value="F:homocysteine desulfhydrase activity"/>
    <property type="evidence" value="ECO:0007669"/>
    <property type="project" value="UniProtKB-EC"/>
</dbReference>
<dbReference type="GO" id="GO:0018826">
    <property type="term" value="F:methionine gamma-lyase activity"/>
    <property type="evidence" value="ECO:0007669"/>
    <property type="project" value="UniProtKB-EC"/>
</dbReference>
<dbReference type="FunFam" id="3.40.640.10:FF:000046">
    <property type="entry name" value="Cystathionine gamma-lyase"/>
    <property type="match status" value="1"/>
</dbReference>
<dbReference type="Proteomes" id="UP000027986">
    <property type="component" value="Chromosome"/>
</dbReference>
<dbReference type="EC" id="4.4.1.2" evidence="4"/>
<evidence type="ECO:0000256" key="5">
    <source>
        <dbReference type="ARBA" id="ARBA00047199"/>
    </source>
</evidence>
<evidence type="ECO:0000256" key="7">
    <source>
        <dbReference type="ARBA" id="ARBA00052699"/>
    </source>
</evidence>
<evidence type="ECO:0000256" key="6">
    <source>
        <dbReference type="ARBA" id="ARBA00048780"/>
    </source>
</evidence>
<comment type="cofactor">
    <cofactor evidence="1 9">
        <name>pyridoxal 5'-phosphate</name>
        <dbReference type="ChEBI" id="CHEBI:597326"/>
    </cofactor>
</comment>
<dbReference type="AlphaFoldDB" id="A0A075JG65"/>
<dbReference type="PIRSF" id="PIRSF001434">
    <property type="entry name" value="CGS"/>
    <property type="match status" value="1"/>
</dbReference>
<dbReference type="Gene3D" id="3.40.640.10">
    <property type="entry name" value="Type I PLP-dependent aspartate aminotransferase-like (Major domain)"/>
    <property type="match status" value="1"/>
</dbReference>
<comment type="similarity">
    <text evidence="2 9">Belongs to the trans-sulfuration enzymes family.</text>
</comment>
<evidence type="ECO:0000256" key="1">
    <source>
        <dbReference type="ARBA" id="ARBA00001933"/>
    </source>
</evidence>
<dbReference type="HOGENOM" id="CLU_018986_2_2_11"/>
<proteinExistence type="inferred from homology"/>
<evidence type="ECO:0000256" key="4">
    <source>
        <dbReference type="ARBA" id="ARBA00047175"/>
    </source>
</evidence>
<dbReference type="eggNOG" id="COG0626">
    <property type="taxonomic scope" value="Bacteria"/>
</dbReference>
<dbReference type="GeneID" id="41841435"/>
<dbReference type="KEGG" id="dni:HX89_09850"/>
<dbReference type="GO" id="GO:0005737">
    <property type="term" value="C:cytoplasm"/>
    <property type="evidence" value="ECO:0007669"/>
    <property type="project" value="TreeGrafter"/>
</dbReference>
<evidence type="ECO:0000256" key="9">
    <source>
        <dbReference type="RuleBase" id="RU362118"/>
    </source>
</evidence>
<evidence type="ECO:0000313" key="10">
    <source>
        <dbReference type="EMBL" id="AIF41201.1"/>
    </source>
</evidence>
<dbReference type="PANTHER" id="PTHR11808:SF15">
    <property type="entry name" value="CYSTATHIONINE GAMMA-LYASE"/>
    <property type="match status" value="1"/>
</dbReference>
<dbReference type="GO" id="GO:0003962">
    <property type="term" value="F:cystathionine gamma-synthase activity"/>
    <property type="evidence" value="ECO:0007669"/>
    <property type="project" value="TreeGrafter"/>
</dbReference>
<dbReference type="EMBL" id="CP008889">
    <property type="protein sequence ID" value="AIF41201.1"/>
    <property type="molecule type" value="Genomic_DNA"/>
</dbReference>
<reference evidence="10 11" key="1">
    <citation type="submission" date="2014-07" db="EMBL/GenBank/DDBJ databases">
        <title>Genome Sequencing of Dermacoccus nishinomiyaensis.</title>
        <authorList>
            <person name="Hong K.W."/>
            <person name="Chan K.G."/>
        </authorList>
    </citation>
    <scope>NUCLEOTIDE SEQUENCE [LARGE SCALE GENOMIC DNA]</scope>
    <source>
        <strain evidence="10 11">M25</strain>
    </source>
</reference>
<keyword evidence="3 8" id="KW-0663">Pyridoxal phosphate</keyword>
<evidence type="ECO:0000313" key="11">
    <source>
        <dbReference type="Proteomes" id="UP000027986"/>
    </source>
</evidence>
<dbReference type="Gene3D" id="3.90.1150.10">
    <property type="entry name" value="Aspartate Aminotransferase, domain 1"/>
    <property type="match status" value="1"/>
</dbReference>
<keyword evidence="11" id="KW-1185">Reference proteome</keyword>
<evidence type="ECO:0000256" key="3">
    <source>
        <dbReference type="ARBA" id="ARBA00022898"/>
    </source>
</evidence>
<comment type="catalytic activity">
    <reaction evidence="6">
        <text>L-homocysteine + H2O = 2-oxobutanoate + hydrogen sulfide + NH4(+) + H(+)</text>
        <dbReference type="Rhea" id="RHEA:14501"/>
        <dbReference type="ChEBI" id="CHEBI:15377"/>
        <dbReference type="ChEBI" id="CHEBI:15378"/>
        <dbReference type="ChEBI" id="CHEBI:16763"/>
        <dbReference type="ChEBI" id="CHEBI:28938"/>
        <dbReference type="ChEBI" id="CHEBI:29919"/>
        <dbReference type="ChEBI" id="CHEBI:58199"/>
        <dbReference type="EC" id="4.4.1.2"/>
    </reaction>
    <physiologicalReaction direction="left-to-right" evidence="6">
        <dbReference type="Rhea" id="RHEA:14502"/>
    </physiologicalReaction>
</comment>
<dbReference type="GO" id="GO:0019346">
    <property type="term" value="P:transsulfuration"/>
    <property type="evidence" value="ECO:0007669"/>
    <property type="project" value="InterPro"/>
</dbReference>
<dbReference type="OrthoDB" id="9780685at2"/>
<gene>
    <name evidence="10" type="ORF">HX89_09850</name>
</gene>
<accession>A0A075JG65</accession>
<evidence type="ECO:0000256" key="8">
    <source>
        <dbReference type="PIRSR" id="PIRSR001434-2"/>
    </source>
</evidence>
<dbReference type="InterPro" id="IPR015421">
    <property type="entry name" value="PyrdxlP-dep_Trfase_major"/>
</dbReference>
<protein>
    <recommendedName>
        <fullName evidence="4">homocysteine desulfhydrase</fullName>
        <ecNumber evidence="4">4.4.1.2</ecNumber>
    </recommendedName>
    <alternativeName>
        <fullName evidence="5">Homocysteine desulfhydrase</fullName>
    </alternativeName>
</protein>
<dbReference type="SUPFAM" id="SSF53383">
    <property type="entry name" value="PLP-dependent transferases"/>
    <property type="match status" value="1"/>
</dbReference>
<name>A0A075JG65_9MICO</name>
<dbReference type="RefSeq" id="WP_038568859.1">
    <property type="nucleotide sequence ID" value="NZ_CP008889.1"/>
</dbReference>
<dbReference type="InterPro" id="IPR015422">
    <property type="entry name" value="PyrdxlP-dep_Trfase_small"/>
</dbReference>
<sequence>MVAHADRPARPLAAATRLVGGGRPARAPGASVSPELALTSTYVAGADLNYARVGNPTWSAFETTLASLEGDASTTALAFASGMGAISAALSLLPHGGRVIAPRHFYNGTSAVLDTWHEAGRAHLTRVDLADDGALDAALAAGCDLVWVESPSNPMLETCDVAAVTRRAHAAGALVVEDNTFNTPLGRRPLDDGVDVVVHSVTKYLAGHSDVLLGAAVTNDADLAARLLTARTLGGAIPGPQETWLALRGMRTLHLRWERACANAATLAARLREHDDVARVRHPGTGAMIALELRGDADAARAVEQLVEVWLPATSLGGVESMLERRRRHALEPASVPENLLRLSVGVEDVEDLWADLDDALRRAHAAPAD</sequence>
<dbReference type="GO" id="GO:0019343">
    <property type="term" value="P:cysteine biosynthetic process via cystathionine"/>
    <property type="evidence" value="ECO:0007669"/>
    <property type="project" value="TreeGrafter"/>
</dbReference>